<protein>
    <submittedName>
        <fullName evidence="3">SDR family oxidoreductase</fullName>
    </submittedName>
</protein>
<dbReference type="PANTHER" id="PTHR48107">
    <property type="entry name" value="NADPH-DEPENDENT ALDEHYDE REDUCTASE-LIKE PROTEIN, CHLOROPLASTIC-RELATED"/>
    <property type="match status" value="1"/>
</dbReference>
<evidence type="ECO:0000256" key="1">
    <source>
        <dbReference type="ARBA" id="ARBA00006484"/>
    </source>
</evidence>
<dbReference type="Gene3D" id="3.40.50.720">
    <property type="entry name" value="NAD(P)-binding Rossmann-like Domain"/>
    <property type="match status" value="1"/>
</dbReference>
<dbReference type="SUPFAM" id="SSF51735">
    <property type="entry name" value="NAD(P)-binding Rossmann-fold domains"/>
    <property type="match status" value="1"/>
</dbReference>
<keyword evidence="4" id="KW-1185">Reference proteome</keyword>
<sequence length="302" mass="33170">MYPVYEYYGKEKKCKAIPVAFPPQHQDRHPGLEYLMVPRPISENPDYRGSGKLIDKTAIVTGGDSGIGRAVAYAFAKEGADVAIVYLNEHEDANETKHRVEQLGRRCLLIPGDLQNEAMSYEAIKQTIQHFGKIDILVNNHAVQYVQKSILDITAEQLDITFRTNIYAFFYMTKAALPYLKRGSSIINTTSVTAYEGNKELIDYSATKGAILTFTRSLSLSLITKGIRVNGVAPGPIWTPLIPSSFSASNIKTFGTFTPAVPMNRAGQPFEVATSYVFLASDDSSYISGQILHPNGGVMSGS</sequence>
<reference evidence="3 4" key="1">
    <citation type="submission" date="2018-08" db="EMBL/GenBank/DDBJ databases">
        <title>Bacillus chawlae sp. nov., Bacillus glennii sp. nov., and Bacillus saganii sp. nov. Isolated from the Vehicle Assembly Building at Kennedy Space Center where the Viking Spacecraft were Assembled.</title>
        <authorList>
            <person name="Seuylemezian A."/>
            <person name="Vaishampayan P."/>
        </authorList>
    </citation>
    <scope>NUCLEOTIDE SEQUENCE [LARGE SCALE GENOMIC DNA]</scope>
    <source>
        <strain evidence="3 4">V47-23a</strain>
    </source>
</reference>
<dbReference type="PROSITE" id="PS00061">
    <property type="entry name" value="ADH_SHORT"/>
    <property type="match status" value="1"/>
</dbReference>
<evidence type="ECO:0000313" key="3">
    <source>
        <dbReference type="EMBL" id="RFU69363.1"/>
    </source>
</evidence>
<evidence type="ECO:0000313" key="4">
    <source>
        <dbReference type="Proteomes" id="UP000264541"/>
    </source>
</evidence>
<accession>A0A372LQ11</accession>
<organism evidence="3 4">
    <name type="scientific">Peribacillus saganii</name>
    <dbReference type="NCBI Taxonomy" id="2303992"/>
    <lineage>
        <taxon>Bacteria</taxon>
        <taxon>Bacillati</taxon>
        <taxon>Bacillota</taxon>
        <taxon>Bacilli</taxon>
        <taxon>Bacillales</taxon>
        <taxon>Bacillaceae</taxon>
        <taxon>Peribacillus</taxon>
    </lineage>
</organism>
<dbReference type="Proteomes" id="UP000264541">
    <property type="component" value="Unassembled WGS sequence"/>
</dbReference>
<comment type="caution">
    <text evidence="3">The sequence shown here is derived from an EMBL/GenBank/DDBJ whole genome shotgun (WGS) entry which is preliminary data.</text>
</comment>
<dbReference type="PANTHER" id="PTHR48107:SF16">
    <property type="entry name" value="NADPH-DEPENDENT ALDEHYDE REDUCTASE 1, CHLOROPLASTIC"/>
    <property type="match status" value="1"/>
</dbReference>
<dbReference type="AlphaFoldDB" id="A0A372LQ11"/>
<comment type="similarity">
    <text evidence="1">Belongs to the short-chain dehydrogenases/reductases (SDR) family.</text>
</comment>
<dbReference type="PRINTS" id="PR00080">
    <property type="entry name" value="SDRFAMILY"/>
</dbReference>
<proteinExistence type="inferred from homology"/>
<dbReference type="PRINTS" id="PR00081">
    <property type="entry name" value="GDHRDH"/>
</dbReference>
<name>A0A372LQ11_9BACI</name>
<keyword evidence="2" id="KW-0560">Oxidoreductase</keyword>
<dbReference type="InterPro" id="IPR020904">
    <property type="entry name" value="Sc_DH/Rdtase_CS"/>
</dbReference>
<dbReference type="GO" id="GO:0008206">
    <property type="term" value="P:bile acid metabolic process"/>
    <property type="evidence" value="ECO:0007669"/>
    <property type="project" value="UniProtKB-ARBA"/>
</dbReference>
<dbReference type="CDD" id="cd05355">
    <property type="entry name" value="SDR_c1"/>
    <property type="match status" value="1"/>
</dbReference>
<dbReference type="InterPro" id="IPR002347">
    <property type="entry name" value="SDR_fam"/>
</dbReference>
<dbReference type="EMBL" id="QVTE01000026">
    <property type="protein sequence ID" value="RFU69363.1"/>
    <property type="molecule type" value="Genomic_DNA"/>
</dbReference>
<gene>
    <name evidence="3" type="ORF">D0469_09845</name>
</gene>
<dbReference type="InterPro" id="IPR036291">
    <property type="entry name" value="NAD(P)-bd_dom_sf"/>
</dbReference>
<dbReference type="FunFam" id="3.40.50.720:FF:000084">
    <property type="entry name" value="Short-chain dehydrogenase reductase"/>
    <property type="match status" value="1"/>
</dbReference>
<dbReference type="NCBIfam" id="NF005214">
    <property type="entry name" value="PRK06701.1"/>
    <property type="match status" value="1"/>
</dbReference>
<dbReference type="RefSeq" id="WP_117326571.1">
    <property type="nucleotide sequence ID" value="NZ_QVTE01000026.1"/>
</dbReference>
<dbReference type="Pfam" id="PF13561">
    <property type="entry name" value="adh_short_C2"/>
    <property type="match status" value="1"/>
</dbReference>
<dbReference type="OrthoDB" id="9803333at2"/>
<evidence type="ECO:0000256" key="2">
    <source>
        <dbReference type="ARBA" id="ARBA00023002"/>
    </source>
</evidence>
<dbReference type="GO" id="GO:0016614">
    <property type="term" value="F:oxidoreductase activity, acting on CH-OH group of donors"/>
    <property type="evidence" value="ECO:0007669"/>
    <property type="project" value="UniProtKB-ARBA"/>
</dbReference>